<name>A0A2N5V399_9BASI</name>
<accession>A0A2N5V399</accession>
<comment type="caution">
    <text evidence="2">The sequence shown here is derived from an EMBL/GenBank/DDBJ whole genome shotgun (WGS) entry which is preliminary data.</text>
</comment>
<dbReference type="Proteomes" id="UP000235388">
    <property type="component" value="Unassembled WGS sequence"/>
</dbReference>
<protein>
    <submittedName>
        <fullName evidence="2">Uncharacterized protein</fullName>
    </submittedName>
</protein>
<gene>
    <name evidence="1" type="ORF">PCANC_24912</name>
    <name evidence="2" type="ORF">PCASD_11499</name>
</gene>
<evidence type="ECO:0000313" key="3">
    <source>
        <dbReference type="Proteomes" id="UP000235388"/>
    </source>
</evidence>
<proteinExistence type="predicted"/>
<evidence type="ECO:0000313" key="4">
    <source>
        <dbReference type="Proteomes" id="UP000235392"/>
    </source>
</evidence>
<organism evidence="2 4">
    <name type="scientific">Puccinia coronata f. sp. avenae</name>
    <dbReference type="NCBI Taxonomy" id="200324"/>
    <lineage>
        <taxon>Eukaryota</taxon>
        <taxon>Fungi</taxon>
        <taxon>Dikarya</taxon>
        <taxon>Basidiomycota</taxon>
        <taxon>Pucciniomycotina</taxon>
        <taxon>Pucciniomycetes</taxon>
        <taxon>Pucciniales</taxon>
        <taxon>Pucciniaceae</taxon>
        <taxon>Puccinia</taxon>
    </lineage>
</organism>
<dbReference type="EMBL" id="PGCJ01000324">
    <property type="protein sequence ID" value="PLW32363.1"/>
    <property type="molecule type" value="Genomic_DNA"/>
</dbReference>
<dbReference type="Proteomes" id="UP000235392">
    <property type="component" value="Unassembled WGS sequence"/>
</dbReference>
<sequence length="94" mass="10619">MKTQSDFATSRYHREHPALYHYTSSGWLEAIWNKTGILIAKSSFHVNSTNQDGTKWSLQQPEINSRATPTASTITSSMYQSIASLFLLINNILL</sequence>
<dbReference type="EMBL" id="PGCI01000057">
    <property type="protein sequence ID" value="PLW44488.1"/>
    <property type="molecule type" value="Genomic_DNA"/>
</dbReference>
<dbReference type="AlphaFoldDB" id="A0A2N5V399"/>
<reference evidence="3 4" key="1">
    <citation type="submission" date="2017-11" db="EMBL/GenBank/DDBJ databases">
        <title>De novo assembly and phasing of dikaryotic genomes from two isolates of Puccinia coronata f. sp. avenae, the causal agent of oat crown rust.</title>
        <authorList>
            <person name="Miller M.E."/>
            <person name="Zhang Y."/>
            <person name="Omidvar V."/>
            <person name="Sperschneider J."/>
            <person name="Schwessinger B."/>
            <person name="Raley C."/>
            <person name="Palmer J.M."/>
            <person name="Garnica D."/>
            <person name="Upadhyaya N."/>
            <person name="Rathjen J."/>
            <person name="Taylor J.M."/>
            <person name="Park R.F."/>
            <person name="Dodds P.N."/>
            <person name="Hirsch C.D."/>
            <person name="Kianian S.F."/>
            <person name="Figueroa M."/>
        </authorList>
    </citation>
    <scope>NUCLEOTIDE SEQUENCE [LARGE SCALE GENOMIC DNA]</scope>
    <source>
        <strain evidence="1">12NC29</strain>
        <strain evidence="2">12SD80</strain>
    </source>
</reference>
<evidence type="ECO:0000313" key="1">
    <source>
        <dbReference type="EMBL" id="PLW32363.1"/>
    </source>
</evidence>
<evidence type="ECO:0000313" key="2">
    <source>
        <dbReference type="EMBL" id="PLW44488.1"/>
    </source>
</evidence>
<keyword evidence="3" id="KW-1185">Reference proteome</keyword>